<accession>A0AAV1B5I1</accession>
<dbReference type="GO" id="GO:0005737">
    <property type="term" value="C:cytoplasm"/>
    <property type="evidence" value="ECO:0007669"/>
    <property type="project" value="TreeGrafter"/>
</dbReference>
<organism evidence="3 4">
    <name type="scientific">Vicia faba</name>
    <name type="common">Broad bean</name>
    <name type="synonym">Faba vulgaris</name>
    <dbReference type="NCBI Taxonomy" id="3906"/>
    <lineage>
        <taxon>Eukaryota</taxon>
        <taxon>Viridiplantae</taxon>
        <taxon>Streptophyta</taxon>
        <taxon>Embryophyta</taxon>
        <taxon>Tracheophyta</taxon>
        <taxon>Spermatophyta</taxon>
        <taxon>Magnoliopsida</taxon>
        <taxon>eudicotyledons</taxon>
        <taxon>Gunneridae</taxon>
        <taxon>Pentapetalae</taxon>
        <taxon>rosids</taxon>
        <taxon>fabids</taxon>
        <taxon>Fabales</taxon>
        <taxon>Fabaceae</taxon>
        <taxon>Papilionoideae</taxon>
        <taxon>50 kb inversion clade</taxon>
        <taxon>NPAAA clade</taxon>
        <taxon>Hologalegina</taxon>
        <taxon>IRL clade</taxon>
        <taxon>Fabeae</taxon>
        <taxon>Vicia</taxon>
    </lineage>
</organism>
<evidence type="ECO:0000313" key="3">
    <source>
        <dbReference type="EMBL" id="CAI8617914.1"/>
    </source>
</evidence>
<dbReference type="InterPro" id="IPR011600">
    <property type="entry name" value="Pept_C14_caspase"/>
</dbReference>
<protein>
    <recommendedName>
        <fullName evidence="2">Peptidase C14 caspase domain-containing protein</fullName>
    </recommendedName>
</protein>
<dbReference type="AlphaFoldDB" id="A0AAV1B5I1"/>
<evidence type="ECO:0000313" key="4">
    <source>
        <dbReference type="Proteomes" id="UP001157006"/>
    </source>
</evidence>
<dbReference type="Pfam" id="PF00656">
    <property type="entry name" value="Peptidase_C14"/>
    <property type="match status" value="1"/>
</dbReference>
<evidence type="ECO:0000256" key="1">
    <source>
        <dbReference type="ARBA" id="ARBA00009005"/>
    </source>
</evidence>
<dbReference type="PANTHER" id="PTHR48104:SF17">
    <property type="entry name" value="METACASPASE-3"/>
    <property type="match status" value="1"/>
</dbReference>
<comment type="similarity">
    <text evidence="1">Belongs to the peptidase C14B family.</text>
</comment>
<dbReference type="EMBL" id="OX451741">
    <property type="protein sequence ID" value="CAI8617914.1"/>
    <property type="molecule type" value="Genomic_DNA"/>
</dbReference>
<sequence length="398" mass="44246">MASKQQRCNHCGILLFIPLEVQVFKCSMCNGITHVQSPGPINQAYNSLSHIAGLFRGFMNNITTSSAINSNSGNYGTNNFGYYLQPRPQRPLNPPSPYGSKRAVLCGICYHGRSYRLKGSINDVKCMKYFLIKEFGFPSDSILMLTDLFILDMNIENLPVDDKEERNPLKIPTKHNIQMALRWLIEGSKSGDSLVFHYSGHGTQEVSMNEIDHSYRYNNAISPVDHELEGKILNDEINATIVKPLPFGAKLHAIIDACHSGNVLDLSFVCKMNREGYYTWENHTSSRNYKDTKGGVAICISACEDGQVSVDTSALSGKEVTGALTYSFIQTVQNEPGLTYGHLLSTMRSTIYGTKSGIVTLNGPIASLLNRLLGLRITQEAQLSSSELFDMYKKQFIL</sequence>
<proteinExistence type="inferred from homology"/>
<feature type="domain" description="Peptidase C14 caspase" evidence="2">
    <location>
        <begin position="101"/>
        <end position="386"/>
    </location>
</feature>
<gene>
    <name evidence="3" type="ORF">VFH_VI098520</name>
</gene>
<keyword evidence="4" id="KW-1185">Reference proteome</keyword>
<dbReference type="Proteomes" id="UP001157006">
    <property type="component" value="Chromosome 6"/>
</dbReference>
<dbReference type="InterPro" id="IPR050452">
    <property type="entry name" value="Metacaspase"/>
</dbReference>
<dbReference type="PANTHER" id="PTHR48104">
    <property type="entry name" value="METACASPASE-4"/>
    <property type="match status" value="1"/>
</dbReference>
<dbReference type="Gene3D" id="3.40.50.12660">
    <property type="match status" value="1"/>
</dbReference>
<dbReference type="GO" id="GO:0004197">
    <property type="term" value="F:cysteine-type endopeptidase activity"/>
    <property type="evidence" value="ECO:0007669"/>
    <property type="project" value="InterPro"/>
</dbReference>
<dbReference type="GO" id="GO:0006508">
    <property type="term" value="P:proteolysis"/>
    <property type="evidence" value="ECO:0007669"/>
    <property type="project" value="InterPro"/>
</dbReference>
<name>A0AAV1B5I1_VICFA</name>
<evidence type="ECO:0000259" key="2">
    <source>
        <dbReference type="Pfam" id="PF00656"/>
    </source>
</evidence>
<reference evidence="3 4" key="1">
    <citation type="submission" date="2023-01" db="EMBL/GenBank/DDBJ databases">
        <authorList>
            <person name="Kreplak J."/>
        </authorList>
    </citation>
    <scope>NUCLEOTIDE SEQUENCE [LARGE SCALE GENOMIC DNA]</scope>
</reference>